<dbReference type="EMBL" id="JACIJO010000001">
    <property type="protein sequence ID" value="MBB6325823.1"/>
    <property type="molecule type" value="Genomic_DNA"/>
</dbReference>
<proteinExistence type="predicted"/>
<keyword evidence="3" id="KW-1185">Reference proteome</keyword>
<dbReference type="RefSeq" id="WP_184494370.1">
    <property type="nucleotide sequence ID" value="NZ_JACIJO010000001.1"/>
</dbReference>
<accession>A0A841MG78</accession>
<keyword evidence="1" id="KW-0812">Transmembrane</keyword>
<feature type="transmembrane region" description="Helical" evidence="1">
    <location>
        <begin position="176"/>
        <end position="194"/>
    </location>
</feature>
<evidence type="ECO:0000313" key="2">
    <source>
        <dbReference type="EMBL" id="MBB6325823.1"/>
    </source>
</evidence>
<organism evidence="2 3">
    <name type="scientific">Algoriphagus iocasae</name>
    <dbReference type="NCBI Taxonomy" id="1836499"/>
    <lineage>
        <taxon>Bacteria</taxon>
        <taxon>Pseudomonadati</taxon>
        <taxon>Bacteroidota</taxon>
        <taxon>Cytophagia</taxon>
        <taxon>Cytophagales</taxon>
        <taxon>Cyclobacteriaceae</taxon>
        <taxon>Algoriphagus</taxon>
    </lineage>
</organism>
<evidence type="ECO:0000256" key="1">
    <source>
        <dbReference type="SAM" id="Phobius"/>
    </source>
</evidence>
<comment type="caution">
    <text evidence="2">The sequence shown here is derived from an EMBL/GenBank/DDBJ whole genome shotgun (WGS) entry which is preliminary data.</text>
</comment>
<keyword evidence="1" id="KW-1133">Transmembrane helix</keyword>
<evidence type="ECO:0000313" key="3">
    <source>
        <dbReference type="Proteomes" id="UP000588604"/>
    </source>
</evidence>
<reference evidence="2 3" key="1">
    <citation type="submission" date="2020-08" db="EMBL/GenBank/DDBJ databases">
        <title>Genomic Encyclopedia of Type Strains, Phase IV (KMG-IV): sequencing the most valuable type-strain genomes for metagenomic binning, comparative biology and taxonomic classification.</title>
        <authorList>
            <person name="Goeker M."/>
        </authorList>
    </citation>
    <scope>NUCLEOTIDE SEQUENCE [LARGE SCALE GENOMIC DNA]</scope>
    <source>
        <strain evidence="2 3">DSM 102044</strain>
    </source>
</reference>
<sequence length="197" mass="21870">MKFNFIFCLAFLGISSIGYTQDIITTKKGEDIESKVLEVNEKEVTYKKFDNQEGPSYTLKKSMIVMIRYENGTKDIFENETPESIEFYSEANNEDLFVKGQMDAGNHYKGYKGAGTGTLIASLVSPVVGLVPAIATSSTQPKDENLGYPNSELIKKADYYNGYTKKAKKVKQGKVWTNWAIGFGVNLVAILILTSGQ</sequence>
<dbReference type="Proteomes" id="UP000588604">
    <property type="component" value="Unassembled WGS sequence"/>
</dbReference>
<dbReference type="AlphaFoldDB" id="A0A841MG78"/>
<name>A0A841MG78_9BACT</name>
<gene>
    <name evidence="2" type="ORF">FHS59_001438</name>
</gene>
<keyword evidence="1" id="KW-0472">Membrane</keyword>
<protein>
    <submittedName>
        <fullName evidence="2">Uncharacterized protein</fullName>
    </submittedName>
</protein>